<keyword evidence="3 9" id="KW-0489">Methyltransferase</keyword>
<proteinExistence type="inferred from homology"/>
<dbReference type="GO" id="GO:0009007">
    <property type="term" value="F:site-specific DNA-methyltransferase (adenine-specific) activity"/>
    <property type="evidence" value="ECO:0007669"/>
    <property type="project" value="UniProtKB-EC"/>
</dbReference>
<evidence type="ECO:0000256" key="1">
    <source>
        <dbReference type="ARBA" id="ARBA00006594"/>
    </source>
</evidence>
<dbReference type="SMART" id="SM00470">
    <property type="entry name" value="ParB"/>
    <property type="match status" value="1"/>
</dbReference>
<feature type="domain" description="ParB-like N-terminal" evidence="8">
    <location>
        <begin position="33"/>
        <end position="119"/>
    </location>
</feature>
<evidence type="ECO:0000256" key="4">
    <source>
        <dbReference type="ARBA" id="ARBA00022679"/>
    </source>
</evidence>
<dbReference type="PIRSF" id="PIRSF036758">
    <property type="entry name" value="Aden_M_ParB"/>
    <property type="match status" value="1"/>
</dbReference>
<feature type="compositionally biased region" description="Polar residues" evidence="7">
    <location>
        <begin position="1"/>
        <end position="10"/>
    </location>
</feature>
<dbReference type="PANTHER" id="PTHR33375">
    <property type="entry name" value="CHROMOSOME-PARTITIONING PROTEIN PARB-RELATED"/>
    <property type="match status" value="1"/>
</dbReference>
<dbReference type="Gene3D" id="3.90.1530.10">
    <property type="entry name" value="Conserved hypothetical protein from pyrococcus furiosus pfu- 392566-001, ParB domain"/>
    <property type="match status" value="1"/>
</dbReference>
<evidence type="ECO:0000256" key="5">
    <source>
        <dbReference type="ARBA" id="ARBA00022691"/>
    </source>
</evidence>
<dbReference type="GO" id="GO:0032259">
    <property type="term" value="P:methylation"/>
    <property type="evidence" value="ECO:0007669"/>
    <property type="project" value="UniProtKB-KW"/>
</dbReference>
<dbReference type="GO" id="GO:0045881">
    <property type="term" value="P:positive regulation of sporulation resulting in formation of a cellular spore"/>
    <property type="evidence" value="ECO:0007669"/>
    <property type="project" value="TreeGrafter"/>
</dbReference>
<dbReference type="GO" id="GO:0008170">
    <property type="term" value="F:N-methyltransferase activity"/>
    <property type="evidence" value="ECO:0007669"/>
    <property type="project" value="InterPro"/>
</dbReference>
<dbReference type="PANTHER" id="PTHR33375:SF1">
    <property type="entry name" value="CHROMOSOME-PARTITIONING PROTEIN PARB-RELATED"/>
    <property type="match status" value="1"/>
</dbReference>
<dbReference type="AlphaFoldDB" id="A0A1R3VE58"/>
<dbReference type="Pfam" id="PF01555">
    <property type="entry name" value="N6_N4_Mtase"/>
    <property type="match status" value="1"/>
</dbReference>
<evidence type="ECO:0000259" key="8">
    <source>
        <dbReference type="SMART" id="SM00470"/>
    </source>
</evidence>
<dbReference type="GO" id="GO:0003677">
    <property type="term" value="F:DNA binding"/>
    <property type="evidence" value="ECO:0007669"/>
    <property type="project" value="InterPro"/>
</dbReference>
<evidence type="ECO:0000313" key="9">
    <source>
        <dbReference type="EMBL" id="SIT58161.1"/>
    </source>
</evidence>
<name>A0A1R3VE58_9HYPH</name>
<dbReference type="InterPro" id="IPR050336">
    <property type="entry name" value="Chromosome_partition/occlusion"/>
</dbReference>
<dbReference type="InterPro" id="IPR002941">
    <property type="entry name" value="DNA_methylase_N4/N6"/>
</dbReference>
<dbReference type="SUPFAM" id="SSF53335">
    <property type="entry name" value="S-adenosyl-L-methionine-dependent methyltransferases"/>
    <property type="match status" value="1"/>
</dbReference>
<dbReference type="InterPro" id="IPR036086">
    <property type="entry name" value="ParB/Sulfiredoxin_sf"/>
</dbReference>
<dbReference type="Gene3D" id="3.40.50.150">
    <property type="entry name" value="Vaccinia Virus protein VP39"/>
    <property type="match status" value="1"/>
</dbReference>
<dbReference type="SUPFAM" id="SSF110849">
    <property type="entry name" value="ParB/Sulfiredoxin"/>
    <property type="match status" value="1"/>
</dbReference>
<keyword evidence="10" id="KW-1185">Reference proteome</keyword>
<dbReference type="InterPro" id="IPR002295">
    <property type="entry name" value="N4/N6-MTase_EcoPI_Mod-like"/>
</dbReference>
<protein>
    <recommendedName>
        <fullName evidence="2">site-specific DNA-methyltransferase (adenine-specific)</fullName>
        <ecNumber evidence="2">2.1.1.72</ecNumber>
    </recommendedName>
</protein>
<dbReference type="GO" id="GO:0007059">
    <property type="term" value="P:chromosome segregation"/>
    <property type="evidence" value="ECO:0007669"/>
    <property type="project" value="TreeGrafter"/>
</dbReference>
<dbReference type="Pfam" id="PF02195">
    <property type="entry name" value="ParB_N"/>
    <property type="match status" value="1"/>
</dbReference>
<dbReference type="Proteomes" id="UP000188388">
    <property type="component" value="Unassembled WGS sequence"/>
</dbReference>
<sequence>MANKNSMSKSGQDRARQKSPASGRGDNEDLQIEYRQVSTLKRYARNARTHSRKQVKQIAESIKTFGFANPVLLDQEGTILAGHGRVEAASLLGMDRVPCVRLDTMTPQQKRAFVLADNKLALNAGWDESLLAEELQALLDVEVDLDFSAEITGFSIAEIHHHVEGLVPEEEGNPKYDALPPLEEGSPRCNPGDVWQLGRHRLICGNALDAEVVATVMDDEIARMVFSNPPYKVEIQGHVGGSGVTRHREFAIGSDEMTSSEYTDFLAASFRNLVRHSCDGSIHFICMDWRHMGEMLKAGDGVYSDLKDLIVWAKDNGGTGTFYRSRHELIFAFKNGEAPHINTFEVGQHGHRRTNVWQYKSVNTSKAGRMGELSLHPRVKPVQMIADAIKDCSAHGDIILDIFGGSGSTLIAAEKTRRRGFLCELDPIYCDRIIRRWETYARDEANRIVEGITSKFQEAAQ</sequence>
<evidence type="ECO:0000256" key="6">
    <source>
        <dbReference type="ARBA" id="ARBA00047942"/>
    </source>
</evidence>
<dbReference type="GO" id="GO:0005694">
    <property type="term" value="C:chromosome"/>
    <property type="evidence" value="ECO:0007669"/>
    <property type="project" value="TreeGrafter"/>
</dbReference>
<dbReference type="InterPro" id="IPR015840">
    <property type="entry name" value="DNA_MeTrfase_ParB"/>
</dbReference>
<dbReference type="STRING" id="1631249.BQ8794_50263"/>
<keyword evidence="5" id="KW-0949">S-adenosyl-L-methionine</keyword>
<gene>
    <name evidence="9" type="ORF">BQ8794_50263</name>
</gene>
<dbReference type="InterPro" id="IPR029063">
    <property type="entry name" value="SAM-dependent_MTases_sf"/>
</dbReference>
<dbReference type="EMBL" id="FTPD01000045">
    <property type="protein sequence ID" value="SIT58161.1"/>
    <property type="molecule type" value="Genomic_DNA"/>
</dbReference>
<evidence type="ECO:0000313" key="10">
    <source>
        <dbReference type="Proteomes" id="UP000188388"/>
    </source>
</evidence>
<evidence type="ECO:0000256" key="3">
    <source>
        <dbReference type="ARBA" id="ARBA00022603"/>
    </source>
</evidence>
<comment type="catalytic activity">
    <reaction evidence="6">
        <text>a 2'-deoxyadenosine in DNA + S-adenosyl-L-methionine = an N(6)-methyl-2'-deoxyadenosine in DNA + S-adenosyl-L-homocysteine + H(+)</text>
        <dbReference type="Rhea" id="RHEA:15197"/>
        <dbReference type="Rhea" id="RHEA-COMP:12418"/>
        <dbReference type="Rhea" id="RHEA-COMP:12419"/>
        <dbReference type="ChEBI" id="CHEBI:15378"/>
        <dbReference type="ChEBI" id="CHEBI:57856"/>
        <dbReference type="ChEBI" id="CHEBI:59789"/>
        <dbReference type="ChEBI" id="CHEBI:90615"/>
        <dbReference type="ChEBI" id="CHEBI:90616"/>
        <dbReference type="EC" id="2.1.1.72"/>
    </reaction>
</comment>
<dbReference type="InterPro" id="IPR003115">
    <property type="entry name" value="ParB_N"/>
</dbReference>
<dbReference type="CDD" id="cd16403">
    <property type="entry name" value="ParB_N_like_MT"/>
    <property type="match status" value="1"/>
</dbReference>
<dbReference type="PRINTS" id="PR00506">
    <property type="entry name" value="D21N6MTFRASE"/>
</dbReference>
<accession>A0A1R3VE58</accession>
<reference evidence="10" key="1">
    <citation type="submission" date="2017-01" db="EMBL/GenBank/DDBJ databases">
        <authorList>
            <person name="Brunel B."/>
        </authorList>
    </citation>
    <scope>NUCLEOTIDE SEQUENCE [LARGE SCALE GENOMIC DNA]</scope>
</reference>
<organism evidence="9 10">
    <name type="scientific">Mesorhizobium prunaredense</name>
    <dbReference type="NCBI Taxonomy" id="1631249"/>
    <lineage>
        <taxon>Bacteria</taxon>
        <taxon>Pseudomonadati</taxon>
        <taxon>Pseudomonadota</taxon>
        <taxon>Alphaproteobacteria</taxon>
        <taxon>Hyphomicrobiales</taxon>
        <taxon>Phyllobacteriaceae</taxon>
        <taxon>Mesorhizobium</taxon>
    </lineage>
</organism>
<keyword evidence="4 9" id="KW-0808">Transferase</keyword>
<evidence type="ECO:0000256" key="7">
    <source>
        <dbReference type="SAM" id="MobiDB-lite"/>
    </source>
</evidence>
<dbReference type="EC" id="2.1.1.72" evidence="2"/>
<evidence type="ECO:0000256" key="2">
    <source>
        <dbReference type="ARBA" id="ARBA00011900"/>
    </source>
</evidence>
<feature type="region of interest" description="Disordered" evidence="7">
    <location>
        <begin position="1"/>
        <end position="30"/>
    </location>
</feature>
<comment type="similarity">
    <text evidence="1">Belongs to the N(4)/N(6)-methyltransferase family.</text>
</comment>